<evidence type="ECO:0000256" key="1">
    <source>
        <dbReference type="SAM" id="MobiDB-lite"/>
    </source>
</evidence>
<name>A0A445A0J3_ARAHY</name>
<dbReference type="AlphaFoldDB" id="A0A445A0J3"/>
<feature type="region of interest" description="Disordered" evidence="1">
    <location>
        <begin position="121"/>
        <end position="143"/>
    </location>
</feature>
<proteinExistence type="predicted"/>
<sequence length="192" mass="22263">MLMINDKDGRPNQLRRRDLSPQARGWLDFVRRSLNPTSNTSKVTLERVVLIYSIMRGENVNGAKSTKDSTKLAFLIIIQRPCDETGVEKIIDEVLVDQDKPITAKKIAKVVVVNPLQRARKHRAHVHEPQGPPYQEEEAEDQPHYLPLPPPPYPQFLEGFNWKQMQGDIHQMRGDIHHLREDINQLKEQQQQ</sequence>
<protein>
    <submittedName>
        <fullName evidence="2">Uncharacterized protein</fullName>
    </submittedName>
</protein>
<dbReference type="Proteomes" id="UP000289738">
    <property type="component" value="Chromosome B03"/>
</dbReference>
<accession>A0A445A0J3</accession>
<comment type="caution">
    <text evidence="2">The sequence shown here is derived from an EMBL/GenBank/DDBJ whole genome shotgun (WGS) entry which is preliminary data.</text>
</comment>
<evidence type="ECO:0000313" key="3">
    <source>
        <dbReference type="Proteomes" id="UP000289738"/>
    </source>
</evidence>
<keyword evidence="3" id="KW-1185">Reference proteome</keyword>
<evidence type="ECO:0000313" key="2">
    <source>
        <dbReference type="EMBL" id="RYR19946.1"/>
    </source>
</evidence>
<dbReference type="EMBL" id="SDMP01000013">
    <property type="protein sequence ID" value="RYR19946.1"/>
    <property type="molecule type" value="Genomic_DNA"/>
</dbReference>
<gene>
    <name evidence="2" type="ORF">Ahy_B03g064931</name>
</gene>
<reference evidence="2 3" key="1">
    <citation type="submission" date="2019-01" db="EMBL/GenBank/DDBJ databases">
        <title>Sequencing of cultivated peanut Arachis hypogaea provides insights into genome evolution and oil improvement.</title>
        <authorList>
            <person name="Chen X."/>
        </authorList>
    </citation>
    <scope>NUCLEOTIDE SEQUENCE [LARGE SCALE GENOMIC DNA]</scope>
    <source>
        <strain evidence="3">cv. Fuhuasheng</strain>
        <tissue evidence="2">Leaves</tissue>
    </source>
</reference>
<organism evidence="2 3">
    <name type="scientific">Arachis hypogaea</name>
    <name type="common">Peanut</name>
    <dbReference type="NCBI Taxonomy" id="3818"/>
    <lineage>
        <taxon>Eukaryota</taxon>
        <taxon>Viridiplantae</taxon>
        <taxon>Streptophyta</taxon>
        <taxon>Embryophyta</taxon>
        <taxon>Tracheophyta</taxon>
        <taxon>Spermatophyta</taxon>
        <taxon>Magnoliopsida</taxon>
        <taxon>eudicotyledons</taxon>
        <taxon>Gunneridae</taxon>
        <taxon>Pentapetalae</taxon>
        <taxon>rosids</taxon>
        <taxon>fabids</taxon>
        <taxon>Fabales</taxon>
        <taxon>Fabaceae</taxon>
        <taxon>Papilionoideae</taxon>
        <taxon>50 kb inversion clade</taxon>
        <taxon>dalbergioids sensu lato</taxon>
        <taxon>Dalbergieae</taxon>
        <taxon>Pterocarpus clade</taxon>
        <taxon>Arachis</taxon>
    </lineage>
</organism>